<dbReference type="Proteomes" id="UP001139028">
    <property type="component" value="Unassembled WGS sequence"/>
</dbReference>
<dbReference type="AlphaFoldDB" id="A0A9X2ELZ4"/>
<feature type="chain" id="PRO_5040736988" evidence="1">
    <location>
        <begin position="19"/>
        <end position="190"/>
    </location>
</feature>
<accession>A0A9X2ELZ4</accession>
<reference evidence="2" key="1">
    <citation type="journal article" date="2022" name="Arch. Microbiol.">
        <title>Microbulbifer okhotskensis sp. nov., isolated from a deep bottom sediment of the Okhotsk Sea.</title>
        <authorList>
            <person name="Romanenko L."/>
            <person name="Kurilenko V."/>
            <person name="Otstavnykh N."/>
            <person name="Velansky P."/>
            <person name="Isaeva M."/>
            <person name="Mikhailov V."/>
        </authorList>
    </citation>
    <scope>NUCLEOTIDE SEQUENCE</scope>
    <source>
        <strain evidence="2">OS29</strain>
    </source>
</reference>
<evidence type="ECO:0000256" key="1">
    <source>
        <dbReference type="SAM" id="SignalP"/>
    </source>
</evidence>
<comment type="caution">
    <text evidence="2">The sequence shown here is derived from an EMBL/GenBank/DDBJ whole genome shotgun (WGS) entry which is preliminary data.</text>
</comment>
<dbReference type="EMBL" id="JALBWM010000035">
    <property type="protein sequence ID" value="MCO1334687.1"/>
    <property type="molecule type" value="Genomic_DNA"/>
</dbReference>
<feature type="signal peptide" evidence="1">
    <location>
        <begin position="1"/>
        <end position="18"/>
    </location>
</feature>
<dbReference type="InterPro" id="IPR045398">
    <property type="entry name" value="DUF6515"/>
</dbReference>
<name>A0A9X2ELZ4_9GAMM</name>
<sequence length="190" mass="22031">MRLLFPLLLLLCISTSLAQVRLDRLPAGTQPVEVNNQTYFYKDGYFYRKGPDAYTRVEPPLGARVSRVPIGTAFSLGRRRYILAGNGTFFLLDHKDGKYVVVTPPANWQHINRNPLAPKKKIYPRAYPPGYSFNRPGTKKLNRRDRELYCEARAANLLRRTTRPGKVSESALRQYRKAYRRCLRRRQSGR</sequence>
<gene>
    <name evidence="2" type="ORF">MO867_10080</name>
</gene>
<keyword evidence="3" id="KW-1185">Reference proteome</keyword>
<evidence type="ECO:0000313" key="2">
    <source>
        <dbReference type="EMBL" id="MCO1334687.1"/>
    </source>
</evidence>
<dbReference type="Pfam" id="PF20125">
    <property type="entry name" value="DUF6515"/>
    <property type="match status" value="1"/>
</dbReference>
<protein>
    <submittedName>
        <fullName evidence="2">Uncharacterized protein</fullName>
    </submittedName>
</protein>
<keyword evidence="1" id="KW-0732">Signal</keyword>
<organism evidence="2 3">
    <name type="scientific">Microbulbifer okhotskensis</name>
    <dbReference type="NCBI Taxonomy" id="2926617"/>
    <lineage>
        <taxon>Bacteria</taxon>
        <taxon>Pseudomonadati</taxon>
        <taxon>Pseudomonadota</taxon>
        <taxon>Gammaproteobacteria</taxon>
        <taxon>Cellvibrionales</taxon>
        <taxon>Microbulbiferaceae</taxon>
        <taxon>Microbulbifer</taxon>
    </lineage>
</organism>
<dbReference type="RefSeq" id="WP_252466288.1">
    <property type="nucleotide sequence ID" value="NZ_JALBWM010000035.1"/>
</dbReference>
<proteinExistence type="predicted"/>
<evidence type="ECO:0000313" key="3">
    <source>
        <dbReference type="Proteomes" id="UP001139028"/>
    </source>
</evidence>